<dbReference type="OrthoDB" id="2788868at2759"/>
<proteinExistence type="predicted"/>
<gene>
    <name evidence="2" type="ORF">NW762_013878</name>
</gene>
<protein>
    <recommendedName>
        <fullName evidence="1">Knr4/Smi1-like domain-containing protein</fullName>
    </recommendedName>
</protein>
<dbReference type="Pfam" id="PF09346">
    <property type="entry name" value="SMI1_KNR4"/>
    <property type="match status" value="1"/>
</dbReference>
<evidence type="ECO:0000313" key="3">
    <source>
        <dbReference type="Proteomes" id="UP001152049"/>
    </source>
</evidence>
<dbReference type="InterPro" id="IPR018958">
    <property type="entry name" value="Knr4/Smi1-like_dom"/>
</dbReference>
<comment type="caution">
    <text evidence="2">The sequence shown here is derived from an EMBL/GenBank/DDBJ whole genome shotgun (WGS) entry which is preliminary data.</text>
</comment>
<name>A0A9W8V7A0_9HYPO</name>
<reference evidence="2" key="1">
    <citation type="submission" date="2022-09" db="EMBL/GenBank/DDBJ databases">
        <title>Fusarium specimens isolated from Avocado Roots.</title>
        <authorList>
            <person name="Stajich J."/>
            <person name="Roper C."/>
            <person name="Heimlech-Rivalta G."/>
        </authorList>
    </citation>
    <scope>NUCLEOTIDE SEQUENCE</scope>
    <source>
        <strain evidence="2">CF00136</strain>
    </source>
</reference>
<dbReference type="SMART" id="SM00860">
    <property type="entry name" value="SMI1_KNR4"/>
    <property type="match status" value="1"/>
</dbReference>
<dbReference type="SUPFAM" id="SSF160631">
    <property type="entry name" value="SMI1/KNR4-like"/>
    <property type="match status" value="1"/>
</dbReference>
<evidence type="ECO:0000259" key="1">
    <source>
        <dbReference type="SMART" id="SM00860"/>
    </source>
</evidence>
<dbReference type="Gene3D" id="3.40.1580.10">
    <property type="entry name" value="SMI1/KNR4-like"/>
    <property type="match status" value="1"/>
</dbReference>
<feature type="domain" description="Knr4/Smi1-like" evidence="1">
    <location>
        <begin position="272"/>
        <end position="444"/>
    </location>
</feature>
<dbReference type="EMBL" id="JAOQAZ010000045">
    <property type="protein sequence ID" value="KAJ4245754.1"/>
    <property type="molecule type" value="Genomic_DNA"/>
</dbReference>
<dbReference type="InterPro" id="IPR037883">
    <property type="entry name" value="Knr4/Smi1-like_sf"/>
</dbReference>
<accession>A0A9W8V7A0</accession>
<dbReference type="Proteomes" id="UP001152049">
    <property type="component" value="Unassembled WGS sequence"/>
</dbReference>
<keyword evidence="3" id="KW-1185">Reference proteome</keyword>
<dbReference type="AlphaFoldDB" id="A0A9W8V7A0"/>
<evidence type="ECO:0000313" key="2">
    <source>
        <dbReference type="EMBL" id="KAJ4245754.1"/>
    </source>
</evidence>
<sequence>MGTSKKFDRLNILTNPSLKDVYRDLISLAEEFAVLGHISTAKTLISLLLSQDSSEDSQREIQYLNYALAETDNWPDEISMADREEKALEDIAMHEPGVSPSDSGSEMGDSDYARFHDLLYTDEGCDATSGRSAKSRSAALADALAIAIDMASDGSSDIREIEQDKKVQKVLVRISRRMHSDGAVQSLTERRVNWTVLATGALARKIDVDIAKLDALAEEVIATFKERFENGRKSQEGSIEELLMELDRNTRNNNDTHEENDEPVPETLFSTPATDEQILEVERKLDIQLPNEYREYLRISNGFGGEGLWNGHFLVAPLFGTDDLEWIKGFELPLMLHESVTAGWDLSLPDDREWPSYEKVLLLGRLDIFEIVFIPPDLTKKVLEAYREALGGSHISDDVKQQIYKSIASQYGNWDEFQKLEWVAASFDEGWPTTHGTFTQLLQDKVRESSRTDSEGEAALRLASIAYSCMPNSP</sequence>
<organism evidence="2 3">
    <name type="scientific">Fusarium torreyae</name>
    <dbReference type="NCBI Taxonomy" id="1237075"/>
    <lineage>
        <taxon>Eukaryota</taxon>
        <taxon>Fungi</taxon>
        <taxon>Dikarya</taxon>
        <taxon>Ascomycota</taxon>
        <taxon>Pezizomycotina</taxon>
        <taxon>Sordariomycetes</taxon>
        <taxon>Hypocreomycetidae</taxon>
        <taxon>Hypocreales</taxon>
        <taxon>Nectriaceae</taxon>
        <taxon>Fusarium</taxon>
    </lineage>
</organism>